<evidence type="ECO:0000313" key="2">
    <source>
        <dbReference type="Proteomes" id="UP000481033"/>
    </source>
</evidence>
<dbReference type="Pfam" id="PF13267">
    <property type="entry name" value="DUF4058"/>
    <property type="match status" value="1"/>
</dbReference>
<name>A0A6M0RNA2_9CYAN</name>
<gene>
    <name evidence="1" type="ORF">DXZ20_18665</name>
</gene>
<protein>
    <submittedName>
        <fullName evidence="1">DUF4058 family protein</fullName>
    </submittedName>
</protein>
<proteinExistence type="predicted"/>
<dbReference type="InterPro" id="IPR025132">
    <property type="entry name" value="DUF4058"/>
</dbReference>
<evidence type="ECO:0000313" key="1">
    <source>
        <dbReference type="EMBL" id="NEZ57646.1"/>
    </source>
</evidence>
<dbReference type="RefSeq" id="WP_163699766.1">
    <property type="nucleotide sequence ID" value="NZ_QXHD01000004.1"/>
</dbReference>
<sequence>MPSRLSTCIELLSPINKQPGRGRQTYENKRERVLSSSTNLVEIDLLRAYEPMPVFGDGLHSHYRVLVSRSDLRPQVELYKFNVTEQVPSFQLPLRPDDQAPIVDLQRLLDEIYERSGYDLKLDYQQDPVPSVSDDEAAWLNSLLCEQGLRSLS</sequence>
<accession>A0A6M0RNA2</accession>
<organism evidence="1 2">
    <name type="scientific">Adonisia turfae CCMR0081</name>
    <dbReference type="NCBI Taxonomy" id="2292702"/>
    <lineage>
        <taxon>Bacteria</taxon>
        <taxon>Bacillati</taxon>
        <taxon>Cyanobacteriota</taxon>
        <taxon>Adonisia</taxon>
        <taxon>Adonisia turfae</taxon>
    </lineage>
</organism>
<dbReference type="Proteomes" id="UP000481033">
    <property type="component" value="Unassembled WGS sequence"/>
</dbReference>
<reference evidence="1 2" key="1">
    <citation type="journal article" date="2020" name="Microb. Ecol.">
        <title>Ecogenomics of the Marine Benthic Filamentous Cyanobacterium Adonisia.</title>
        <authorList>
            <person name="Walter J.M."/>
            <person name="Coutinho F.H."/>
            <person name="Leomil L."/>
            <person name="Hargreaves P.I."/>
            <person name="Campeao M.E."/>
            <person name="Vieira V.V."/>
            <person name="Silva B.S."/>
            <person name="Fistarol G.O."/>
            <person name="Salomon P.S."/>
            <person name="Sawabe T."/>
            <person name="Mino S."/>
            <person name="Hosokawa M."/>
            <person name="Miyashita H."/>
            <person name="Maruyama F."/>
            <person name="van Verk M.C."/>
            <person name="Dutilh B.E."/>
            <person name="Thompson C.C."/>
            <person name="Thompson F.L."/>
        </authorList>
    </citation>
    <scope>NUCLEOTIDE SEQUENCE [LARGE SCALE GENOMIC DNA]</scope>
    <source>
        <strain evidence="1 2">CCMR0081</strain>
    </source>
</reference>
<dbReference type="AlphaFoldDB" id="A0A6M0RNA2"/>
<comment type="caution">
    <text evidence="1">The sequence shown here is derived from an EMBL/GenBank/DDBJ whole genome shotgun (WGS) entry which is preliminary data.</text>
</comment>
<keyword evidence="2" id="KW-1185">Reference proteome</keyword>
<dbReference type="EMBL" id="QXHD01000004">
    <property type="protein sequence ID" value="NEZ57646.1"/>
    <property type="molecule type" value="Genomic_DNA"/>
</dbReference>